<evidence type="ECO:0000313" key="5">
    <source>
        <dbReference type="EMBL" id="TLX20716.1"/>
    </source>
</evidence>
<feature type="domain" description="EAL" evidence="3">
    <location>
        <begin position="198"/>
        <end position="452"/>
    </location>
</feature>
<keyword evidence="6" id="KW-1185">Reference proteome</keyword>
<dbReference type="InterPro" id="IPR000160">
    <property type="entry name" value="GGDEF_dom"/>
</dbReference>
<protein>
    <submittedName>
        <fullName evidence="5">EAL domain-containing protein</fullName>
    </submittedName>
</protein>
<accession>A0A5R9PBY2</accession>
<dbReference type="SMART" id="SM00052">
    <property type="entry name" value="EAL"/>
    <property type="match status" value="1"/>
</dbReference>
<keyword evidence="1" id="KW-0597">Phosphoprotein</keyword>
<dbReference type="InterPro" id="IPR035919">
    <property type="entry name" value="EAL_sf"/>
</dbReference>
<evidence type="ECO:0000259" key="2">
    <source>
        <dbReference type="PROSITE" id="PS50110"/>
    </source>
</evidence>
<proteinExistence type="predicted"/>
<dbReference type="InterPro" id="IPR001633">
    <property type="entry name" value="EAL_dom"/>
</dbReference>
<dbReference type="NCBIfam" id="TIGR00254">
    <property type="entry name" value="GGDEF"/>
    <property type="match status" value="1"/>
</dbReference>
<dbReference type="AlphaFoldDB" id="A0A5R9PBY2"/>
<dbReference type="CDD" id="cd17569">
    <property type="entry name" value="REC_HupR-like"/>
    <property type="match status" value="1"/>
</dbReference>
<dbReference type="PROSITE" id="PS50110">
    <property type="entry name" value="RESPONSE_REGULATORY"/>
    <property type="match status" value="1"/>
</dbReference>
<reference evidence="5 6" key="1">
    <citation type="submission" date="2019-04" db="EMBL/GenBank/DDBJ databases">
        <authorList>
            <person name="Grouzdev D.S."/>
            <person name="Nazina T.N."/>
        </authorList>
    </citation>
    <scope>NUCLEOTIDE SEQUENCE [LARGE SCALE GENOMIC DNA]</scope>
    <source>
        <strain evidence="5 6">SHC 3-19</strain>
    </source>
</reference>
<dbReference type="PANTHER" id="PTHR33121:SF71">
    <property type="entry name" value="OXYGEN SENSOR PROTEIN DOSP"/>
    <property type="match status" value="1"/>
</dbReference>
<dbReference type="InterPro" id="IPR011006">
    <property type="entry name" value="CheY-like_superfamily"/>
</dbReference>
<dbReference type="GO" id="GO:0071111">
    <property type="term" value="F:cyclic-guanylate-specific phosphodiesterase activity"/>
    <property type="evidence" value="ECO:0007669"/>
    <property type="project" value="InterPro"/>
</dbReference>
<dbReference type="SUPFAM" id="SSF55073">
    <property type="entry name" value="Nucleotide cyclase"/>
    <property type="match status" value="1"/>
</dbReference>
<gene>
    <name evidence="5" type="ORF">E5S66_12940</name>
</gene>
<dbReference type="Gene3D" id="3.20.20.450">
    <property type="entry name" value="EAL domain"/>
    <property type="match status" value="1"/>
</dbReference>
<evidence type="ECO:0000259" key="3">
    <source>
        <dbReference type="PROSITE" id="PS50883"/>
    </source>
</evidence>
<feature type="modified residue" description="4-aspartylphosphate" evidence="1">
    <location>
        <position position="518"/>
    </location>
</feature>
<dbReference type="EMBL" id="SROY01000008">
    <property type="protein sequence ID" value="TLX20716.1"/>
    <property type="molecule type" value="Genomic_DNA"/>
</dbReference>
<dbReference type="Gene3D" id="3.40.50.2300">
    <property type="match status" value="1"/>
</dbReference>
<dbReference type="Pfam" id="PF00563">
    <property type="entry name" value="EAL"/>
    <property type="match status" value="1"/>
</dbReference>
<dbReference type="PROSITE" id="PS50883">
    <property type="entry name" value="EAL"/>
    <property type="match status" value="1"/>
</dbReference>
<dbReference type="CDD" id="cd01949">
    <property type="entry name" value="GGDEF"/>
    <property type="match status" value="1"/>
</dbReference>
<dbReference type="PANTHER" id="PTHR33121">
    <property type="entry name" value="CYCLIC DI-GMP PHOSPHODIESTERASE PDEF"/>
    <property type="match status" value="1"/>
</dbReference>
<dbReference type="Gene3D" id="3.30.70.270">
    <property type="match status" value="1"/>
</dbReference>
<feature type="domain" description="Response regulatory" evidence="2">
    <location>
        <begin position="469"/>
        <end position="584"/>
    </location>
</feature>
<dbReference type="SMART" id="SM00448">
    <property type="entry name" value="REC"/>
    <property type="match status" value="1"/>
</dbReference>
<dbReference type="PROSITE" id="PS50887">
    <property type="entry name" value="GGDEF"/>
    <property type="match status" value="1"/>
</dbReference>
<dbReference type="InterPro" id="IPR029787">
    <property type="entry name" value="Nucleotide_cyclase"/>
</dbReference>
<comment type="caution">
    <text evidence="5">The sequence shown here is derived from an EMBL/GenBank/DDBJ whole genome shotgun (WGS) entry which is preliminary data.</text>
</comment>
<dbReference type="SUPFAM" id="SSF141868">
    <property type="entry name" value="EAL domain-like"/>
    <property type="match status" value="1"/>
</dbReference>
<evidence type="ECO:0000256" key="1">
    <source>
        <dbReference type="PROSITE-ProRule" id="PRU00169"/>
    </source>
</evidence>
<dbReference type="InterPro" id="IPR043128">
    <property type="entry name" value="Rev_trsase/Diguanyl_cyclase"/>
</dbReference>
<evidence type="ECO:0000259" key="4">
    <source>
        <dbReference type="PROSITE" id="PS50887"/>
    </source>
</evidence>
<dbReference type="InterPro" id="IPR001789">
    <property type="entry name" value="Sig_transdc_resp-reg_receiver"/>
</dbReference>
<name>A0A5R9PBY2_9GAMM</name>
<dbReference type="InterPro" id="IPR050706">
    <property type="entry name" value="Cyclic-di-GMP_PDE-like"/>
</dbReference>
<feature type="domain" description="GGDEF" evidence="4">
    <location>
        <begin position="53"/>
        <end position="188"/>
    </location>
</feature>
<dbReference type="CDD" id="cd01948">
    <property type="entry name" value="EAL"/>
    <property type="match status" value="1"/>
</dbReference>
<dbReference type="SUPFAM" id="SSF52172">
    <property type="entry name" value="CheY-like"/>
    <property type="match status" value="1"/>
</dbReference>
<dbReference type="Pfam" id="PF00990">
    <property type="entry name" value="GGDEF"/>
    <property type="match status" value="1"/>
</dbReference>
<dbReference type="STRING" id="1123377.GCA_000423885_01725"/>
<organism evidence="5 6">
    <name type="scientific">Thermomonas fusca</name>
    <dbReference type="NCBI Taxonomy" id="215690"/>
    <lineage>
        <taxon>Bacteria</taxon>
        <taxon>Pseudomonadati</taxon>
        <taxon>Pseudomonadota</taxon>
        <taxon>Gammaproteobacteria</taxon>
        <taxon>Lysobacterales</taxon>
        <taxon>Lysobacteraceae</taxon>
        <taxon>Thermomonas</taxon>
    </lineage>
</organism>
<dbReference type="SMART" id="SM00267">
    <property type="entry name" value="GGDEF"/>
    <property type="match status" value="1"/>
</dbReference>
<evidence type="ECO:0000313" key="6">
    <source>
        <dbReference type="Proteomes" id="UP000308508"/>
    </source>
</evidence>
<sequence>MGTGQPRGTVAVSSLLPADGTMGGKSPQAEIYRLGASGPSLNSVLASVDGITRRLALLHIDVDGIGTINATLGENIVEQALRVAARRLVQAVPGEAWLWRLGSEEFVAAIAYRDGDSDGETLAERLREAFDAPVQVPPFVLDVTLSIGIAVYPDHAHDAAALLVAAEQTLRRAKRSGPGGQAIYVPDVPLDPANDPGREHSGHRFVDAIAQSEFRLYYQPVVSAQDGSIVACSSLLRWHNTQEGVLRANRILPAVERAGLAGAVGLWTIETAIGQVQRWRGMGIDYLNASVPLEGALLSRGECLDLIGELLHRYDVAGAAIEFEVSESVLTLDAPHVAANLAGLRAMGAVLTLGDFGMRGLSLSTLAQFPLDRLKIDRSFLRNITTNPRSAALVRGIIAMGHQLGMTLVAKGVETDAELGFLRRNHCDFFQGYLFSPPLPGTDIDELLRQRFLLPHVFQDSVSMQPTRTLLLLDDEENVLRSLVRLLRRDGYRLLAANSVSEAFDLLARNDVQVVLSDQRMPDMSGTEFLARVRDLYPDTVRLALSGYTDLETISQAINQDAAYRFLIKPWDDADLREHVRAAFRLVEQRGNGGHRE</sequence>
<dbReference type="GO" id="GO:0000160">
    <property type="term" value="P:phosphorelay signal transduction system"/>
    <property type="evidence" value="ECO:0007669"/>
    <property type="project" value="InterPro"/>
</dbReference>
<dbReference type="Pfam" id="PF00072">
    <property type="entry name" value="Response_reg"/>
    <property type="match status" value="1"/>
</dbReference>
<dbReference type="Proteomes" id="UP000308508">
    <property type="component" value="Unassembled WGS sequence"/>
</dbReference>